<dbReference type="AlphaFoldDB" id="A0A6A6DD46"/>
<protein>
    <submittedName>
        <fullName evidence="1">Methyltransferase domain-containing protein</fullName>
    </submittedName>
</protein>
<evidence type="ECO:0000313" key="2">
    <source>
        <dbReference type="Proteomes" id="UP000800200"/>
    </source>
</evidence>
<dbReference type="GO" id="GO:0032259">
    <property type="term" value="P:methylation"/>
    <property type="evidence" value="ECO:0007669"/>
    <property type="project" value="UniProtKB-KW"/>
</dbReference>
<dbReference type="Proteomes" id="UP000800200">
    <property type="component" value="Unassembled WGS sequence"/>
</dbReference>
<keyword evidence="2" id="KW-1185">Reference proteome</keyword>
<reference evidence="1" key="1">
    <citation type="journal article" date="2020" name="Stud. Mycol.">
        <title>101 Dothideomycetes genomes: a test case for predicting lifestyles and emergence of pathogens.</title>
        <authorList>
            <person name="Haridas S."/>
            <person name="Albert R."/>
            <person name="Binder M."/>
            <person name="Bloem J."/>
            <person name="Labutti K."/>
            <person name="Salamov A."/>
            <person name="Andreopoulos B."/>
            <person name="Baker S."/>
            <person name="Barry K."/>
            <person name="Bills G."/>
            <person name="Bluhm B."/>
            <person name="Cannon C."/>
            <person name="Castanera R."/>
            <person name="Culley D."/>
            <person name="Daum C."/>
            <person name="Ezra D."/>
            <person name="Gonzalez J."/>
            <person name="Henrissat B."/>
            <person name="Kuo A."/>
            <person name="Liang C."/>
            <person name="Lipzen A."/>
            <person name="Lutzoni F."/>
            <person name="Magnuson J."/>
            <person name="Mondo S."/>
            <person name="Nolan M."/>
            <person name="Ohm R."/>
            <person name="Pangilinan J."/>
            <person name="Park H.-J."/>
            <person name="Ramirez L."/>
            <person name="Alfaro M."/>
            <person name="Sun H."/>
            <person name="Tritt A."/>
            <person name="Yoshinaga Y."/>
            <person name="Zwiers L.-H."/>
            <person name="Turgeon B."/>
            <person name="Goodwin S."/>
            <person name="Spatafora J."/>
            <person name="Crous P."/>
            <person name="Grigoriev I."/>
        </authorList>
    </citation>
    <scope>NUCLEOTIDE SEQUENCE</scope>
    <source>
        <strain evidence="1">CBS 207.26</strain>
    </source>
</reference>
<dbReference type="EMBL" id="ML994698">
    <property type="protein sequence ID" value="KAF2176913.1"/>
    <property type="molecule type" value="Genomic_DNA"/>
</dbReference>
<keyword evidence="1" id="KW-0489">Methyltransferase</keyword>
<dbReference type="PANTHER" id="PTHR43591">
    <property type="entry name" value="METHYLTRANSFERASE"/>
    <property type="match status" value="1"/>
</dbReference>
<dbReference type="GO" id="GO:0008168">
    <property type="term" value="F:methyltransferase activity"/>
    <property type="evidence" value="ECO:0007669"/>
    <property type="project" value="UniProtKB-KW"/>
</dbReference>
<dbReference type="OrthoDB" id="2013972at2759"/>
<dbReference type="PANTHER" id="PTHR43591:SF10">
    <property type="entry name" value="ABC TRANSMEMBRANE TYPE-1 DOMAIN-CONTAINING PROTEIN-RELATED"/>
    <property type="match status" value="1"/>
</dbReference>
<dbReference type="Gene3D" id="3.40.50.150">
    <property type="entry name" value="Vaccinia Virus protein VP39"/>
    <property type="match status" value="1"/>
</dbReference>
<name>A0A6A6DD46_9PEZI</name>
<dbReference type="CDD" id="cd02440">
    <property type="entry name" value="AdoMet_MTases"/>
    <property type="match status" value="1"/>
</dbReference>
<evidence type="ECO:0000313" key="1">
    <source>
        <dbReference type="EMBL" id="KAF2176913.1"/>
    </source>
</evidence>
<dbReference type="Pfam" id="PF13489">
    <property type="entry name" value="Methyltransf_23"/>
    <property type="match status" value="1"/>
</dbReference>
<keyword evidence="1" id="KW-0808">Transferase</keyword>
<organism evidence="1 2">
    <name type="scientific">Zopfia rhizophila CBS 207.26</name>
    <dbReference type="NCBI Taxonomy" id="1314779"/>
    <lineage>
        <taxon>Eukaryota</taxon>
        <taxon>Fungi</taxon>
        <taxon>Dikarya</taxon>
        <taxon>Ascomycota</taxon>
        <taxon>Pezizomycotina</taxon>
        <taxon>Dothideomycetes</taxon>
        <taxon>Dothideomycetes incertae sedis</taxon>
        <taxon>Zopfiaceae</taxon>
        <taxon>Zopfia</taxon>
    </lineage>
</organism>
<proteinExistence type="predicted"/>
<gene>
    <name evidence="1" type="ORF">K469DRAFT_605294</name>
</gene>
<dbReference type="InterPro" id="IPR029063">
    <property type="entry name" value="SAM-dependent_MTases_sf"/>
</dbReference>
<accession>A0A6A6DD46</accession>
<sequence length="358" mass="40673">MSIETFYFPEAEMIIEALDGEEPVDDPGYGSSGDTASTSLDSSALNFIHENGRRYHCFRDGLYLLPNDDLEQAREHLNHAMFLKLFAGTVHFARLQRDVALNVIDLGTGTGTWATACKYDLRTSHIRHANSELIVADLYPSSSVLGIDLSPIQSNWVPPNLKFMVDDAESEWLFPLNHFHYIHTRHMIHALRDWPRLLSRSFRHLKPGGWIECQEIDHIPYCDDGTLTGDNPIALYWTHIHSAFGQVGVQSSNAPRLASIMRSVGFTNVTERISFMPIGPWPGNRHHREIGWYWRTVLMEGLEAIALRAFTRVLGWRMEDIEVFLAGVRKAYMDPTIHAFMLFYTVCGQKPALEGTEG</sequence>
<dbReference type="SUPFAM" id="SSF53335">
    <property type="entry name" value="S-adenosyl-L-methionine-dependent methyltransferases"/>
    <property type="match status" value="1"/>
</dbReference>